<reference evidence="3" key="1">
    <citation type="submission" date="2019-02" db="EMBL/GenBank/DDBJ databases">
        <authorList>
            <person name="Gruber-Vodicka R. H."/>
            <person name="Seah K. B. B."/>
        </authorList>
    </citation>
    <scope>NUCLEOTIDE SEQUENCE</scope>
    <source>
        <strain evidence="2">BECK_BZ197</strain>
        <strain evidence="4">BECK_BZ198</strain>
        <strain evidence="3">BECK_BZ199</strain>
    </source>
</reference>
<evidence type="ECO:0008006" key="5">
    <source>
        <dbReference type="Google" id="ProtNLM"/>
    </source>
</evidence>
<dbReference type="AlphaFoldDB" id="A0A450XVC6"/>
<sequence length="385" mass="44057">MIVDLPGLKYVGDELNSDVIKKASKGLCLVTYNSAEPDSKKQDDLTRQIVDRVKALGGSPARMLFILNRIDVFLGDDNPQAAERNFTLKVTRRIREAISEALEEYTEEANAIEPIPLSTEPALFALLAESTEDASQRLNYLDELEDRYAKLFPKSRMRQLPRSNEDWTSDDRAWFIAEAKRGARIGRFEAQLKHHITRNLPEILLPDLVKDAYAPARDAIQEMDAIAQTYTLETRDELEKAKERLNVLYKELRSIALNGLSRFDGLRELATAAEADPDRWYQELPDRVNETATKIGLKEDSLAPIARAWWVCLRIASPSGRGLRPSGQRQDDVPAWNRKFFLPSHKRKMTNWKSLFFRILTRMSDLLSHPKTRGKRLEKPQIARA</sequence>
<name>A0A450XVC6_9GAMM</name>
<feature type="coiled-coil region" evidence="1">
    <location>
        <begin position="231"/>
        <end position="258"/>
    </location>
</feature>
<keyword evidence="1" id="KW-0175">Coiled coil</keyword>
<evidence type="ECO:0000256" key="1">
    <source>
        <dbReference type="SAM" id="Coils"/>
    </source>
</evidence>
<proteinExistence type="predicted"/>
<evidence type="ECO:0000313" key="4">
    <source>
        <dbReference type="EMBL" id="VFK76101.1"/>
    </source>
</evidence>
<dbReference type="EMBL" id="CAADFQ010000042">
    <property type="protein sequence ID" value="VFK33226.1"/>
    <property type="molecule type" value="Genomic_DNA"/>
</dbReference>
<evidence type="ECO:0000313" key="2">
    <source>
        <dbReference type="EMBL" id="VFK26026.1"/>
    </source>
</evidence>
<dbReference type="EMBL" id="CAADGH010000042">
    <property type="protein sequence ID" value="VFK76101.1"/>
    <property type="molecule type" value="Genomic_DNA"/>
</dbReference>
<accession>A0A450XVC6</accession>
<protein>
    <recommendedName>
        <fullName evidence="5">Dynamin family protein</fullName>
    </recommendedName>
</protein>
<evidence type="ECO:0000313" key="3">
    <source>
        <dbReference type="EMBL" id="VFK33226.1"/>
    </source>
</evidence>
<dbReference type="EMBL" id="CAADFO010000017">
    <property type="protein sequence ID" value="VFK26026.1"/>
    <property type="molecule type" value="Genomic_DNA"/>
</dbReference>
<gene>
    <name evidence="2" type="ORF">BECKMB1821G_GA0114241_101755</name>
    <name evidence="4" type="ORF">BECKMB1821H_GA0114242_10421</name>
    <name evidence="3" type="ORF">BECKMB1821I_GA0114274_10421</name>
</gene>
<organism evidence="3">
    <name type="scientific">Candidatus Kentrum sp. MB</name>
    <dbReference type="NCBI Taxonomy" id="2138164"/>
    <lineage>
        <taxon>Bacteria</taxon>
        <taxon>Pseudomonadati</taxon>
        <taxon>Pseudomonadota</taxon>
        <taxon>Gammaproteobacteria</taxon>
        <taxon>Candidatus Kentrum</taxon>
    </lineage>
</organism>